<reference evidence="2" key="1">
    <citation type="submission" date="2021-01" db="EMBL/GenBank/DDBJ databases">
        <title>Adiantum capillus-veneris genome.</title>
        <authorList>
            <person name="Fang Y."/>
            <person name="Liao Q."/>
        </authorList>
    </citation>
    <scope>NUCLEOTIDE SEQUENCE</scope>
    <source>
        <strain evidence="2">H3</strain>
        <tissue evidence="2">Leaf</tissue>
    </source>
</reference>
<keyword evidence="3" id="KW-1185">Reference proteome</keyword>
<protein>
    <submittedName>
        <fullName evidence="2">Uncharacterized protein</fullName>
    </submittedName>
</protein>
<feature type="compositionally biased region" description="Basic and acidic residues" evidence="1">
    <location>
        <begin position="44"/>
        <end position="60"/>
    </location>
</feature>
<evidence type="ECO:0000256" key="1">
    <source>
        <dbReference type="SAM" id="MobiDB-lite"/>
    </source>
</evidence>
<dbReference type="EMBL" id="JABFUD020000018">
    <property type="protein sequence ID" value="KAI5066468.1"/>
    <property type="molecule type" value="Genomic_DNA"/>
</dbReference>
<feature type="non-terminal residue" evidence="2">
    <location>
        <position position="1"/>
    </location>
</feature>
<comment type="caution">
    <text evidence="2">The sequence shown here is derived from an EMBL/GenBank/DDBJ whole genome shotgun (WGS) entry which is preliminary data.</text>
</comment>
<evidence type="ECO:0000313" key="2">
    <source>
        <dbReference type="EMBL" id="KAI5066468.1"/>
    </source>
</evidence>
<proteinExistence type="predicted"/>
<sequence>PVGQSLRDVGSVHDTKGKGKAVMEDLSIKESDELDTSENPSTEKGVELDARSKGVDEGSQ</sequence>
<organism evidence="2 3">
    <name type="scientific">Adiantum capillus-veneris</name>
    <name type="common">Maidenhair fern</name>
    <dbReference type="NCBI Taxonomy" id="13818"/>
    <lineage>
        <taxon>Eukaryota</taxon>
        <taxon>Viridiplantae</taxon>
        <taxon>Streptophyta</taxon>
        <taxon>Embryophyta</taxon>
        <taxon>Tracheophyta</taxon>
        <taxon>Polypodiopsida</taxon>
        <taxon>Polypodiidae</taxon>
        <taxon>Polypodiales</taxon>
        <taxon>Pteridineae</taxon>
        <taxon>Pteridaceae</taxon>
        <taxon>Vittarioideae</taxon>
        <taxon>Adiantum</taxon>
    </lineage>
</organism>
<dbReference type="Proteomes" id="UP000886520">
    <property type="component" value="Chromosome 18"/>
</dbReference>
<feature type="region of interest" description="Disordered" evidence="1">
    <location>
        <begin position="1"/>
        <end position="60"/>
    </location>
</feature>
<gene>
    <name evidence="2" type="ORF">GOP47_0019092</name>
</gene>
<evidence type="ECO:0000313" key="3">
    <source>
        <dbReference type="Proteomes" id="UP000886520"/>
    </source>
</evidence>
<name>A0A9D4UFD6_ADICA</name>
<accession>A0A9D4UFD6</accession>
<feature type="compositionally biased region" description="Basic and acidic residues" evidence="1">
    <location>
        <begin position="10"/>
        <end position="31"/>
    </location>
</feature>
<dbReference type="AlphaFoldDB" id="A0A9D4UFD6"/>